<dbReference type="Proteomes" id="UP001194468">
    <property type="component" value="Unassembled WGS sequence"/>
</dbReference>
<reference evidence="1" key="1">
    <citation type="submission" date="2019-10" db="EMBL/GenBank/DDBJ databases">
        <authorList>
            <consortium name="DOE Joint Genome Institute"/>
            <person name="Kuo A."/>
            <person name="Miyauchi S."/>
            <person name="Kiss E."/>
            <person name="Drula E."/>
            <person name="Kohler A."/>
            <person name="Sanchez-Garcia M."/>
            <person name="Andreopoulos B."/>
            <person name="Barry K.W."/>
            <person name="Bonito G."/>
            <person name="Buee M."/>
            <person name="Carver A."/>
            <person name="Chen C."/>
            <person name="Cichocki N."/>
            <person name="Clum A."/>
            <person name="Culley D."/>
            <person name="Crous P.W."/>
            <person name="Fauchery L."/>
            <person name="Girlanda M."/>
            <person name="Hayes R."/>
            <person name="Keri Z."/>
            <person name="LaButti K."/>
            <person name="Lipzen A."/>
            <person name="Lombard V."/>
            <person name="Magnuson J."/>
            <person name="Maillard F."/>
            <person name="Morin E."/>
            <person name="Murat C."/>
            <person name="Nolan M."/>
            <person name="Ohm R."/>
            <person name="Pangilinan J."/>
            <person name="Pereira M."/>
            <person name="Perotto S."/>
            <person name="Peter M."/>
            <person name="Riley R."/>
            <person name="Sitrit Y."/>
            <person name="Stielow B."/>
            <person name="Szollosi G."/>
            <person name="Zifcakova L."/>
            <person name="Stursova M."/>
            <person name="Spatafora J.W."/>
            <person name="Tedersoo L."/>
            <person name="Vaario L.-M."/>
            <person name="Yamada A."/>
            <person name="Yan M."/>
            <person name="Wang P."/>
            <person name="Xu J."/>
            <person name="Bruns T."/>
            <person name="Baldrian P."/>
            <person name="Vilgalys R."/>
            <person name="Henrissat B."/>
            <person name="Grigoriev I.V."/>
            <person name="Hibbett D."/>
            <person name="Nagy L.G."/>
            <person name="Martin F.M."/>
        </authorList>
    </citation>
    <scope>NUCLEOTIDE SEQUENCE</scope>
    <source>
        <strain evidence="1">BED1</strain>
    </source>
</reference>
<dbReference type="AlphaFoldDB" id="A0AAD4BZM0"/>
<sequence>MTNAPAIEATYAGCWFVSWIYSILSDAVRFTRGDRLLTVDLTPYNLTSWGYQHCMDTIDNGSCGGMLNKLLFHLLPDQFPAGSTYAHFPFLTPDFMRQSLASWSTDLHYYDFRRPSQVRNSERQLNMRRMLTLTKGAETASEEVRRIIVEETVASFTKTFSSLMEKASISANHDTRVVDVTKDVINQISVCWATNFVFTTALKVTNEIIRYLRNRLKRHTDGKFSLGGAADMLVTSLITGNV</sequence>
<protein>
    <submittedName>
        <fullName evidence="1">Uncharacterized protein</fullName>
    </submittedName>
</protein>
<dbReference type="EMBL" id="WHUW01000007">
    <property type="protein sequence ID" value="KAF8443773.1"/>
    <property type="molecule type" value="Genomic_DNA"/>
</dbReference>
<organism evidence="1 2">
    <name type="scientific">Boletus edulis BED1</name>
    <dbReference type="NCBI Taxonomy" id="1328754"/>
    <lineage>
        <taxon>Eukaryota</taxon>
        <taxon>Fungi</taxon>
        <taxon>Dikarya</taxon>
        <taxon>Basidiomycota</taxon>
        <taxon>Agaricomycotina</taxon>
        <taxon>Agaricomycetes</taxon>
        <taxon>Agaricomycetidae</taxon>
        <taxon>Boletales</taxon>
        <taxon>Boletineae</taxon>
        <taxon>Boletaceae</taxon>
        <taxon>Boletoideae</taxon>
        <taxon>Boletus</taxon>
    </lineage>
</organism>
<keyword evidence="2" id="KW-1185">Reference proteome</keyword>
<evidence type="ECO:0000313" key="1">
    <source>
        <dbReference type="EMBL" id="KAF8443773.1"/>
    </source>
</evidence>
<comment type="caution">
    <text evidence="1">The sequence shown here is derived from an EMBL/GenBank/DDBJ whole genome shotgun (WGS) entry which is preliminary data.</text>
</comment>
<accession>A0AAD4BZM0</accession>
<name>A0AAD4BZM0_BOLED</name>
<proteinExistence type="predicted"/>
<evidence type="ECO:0000313" key="2">
    <source>
        <dbReference type="Proteomes" id="UP001194468"/>
    </source>
</evidence>
<reference evidence="1" key="2">
    <citation type="journal article" date="2020" name="Nat. Commun.">
        <title>Large-scale genome sequencing of mycorrhizal fungi provides insights into the early evolution of symbiotic traits.</title>
        <authorList>
            <person name="Miyauchi S."/>
            <person name="Kiss E."/>
            <person name="Kuo A."/>
            <person name="Drula E."/>
            <person name="Kohler A."/>
            <person name="Sanchez-Garcia M."/>
            <person name="Morin E."/>
            <person name="Andreopoulos B."/>
            <person name="Barry K.W."/>
            <person name="Bonito G."/>
            <person name="Buee M."/>
            <person name="Carver A."/>
            <person name="Chen C."/>
            <person name="Cichocki N."/>
            <person name="Clum A."/>
            <person name="Culley D."/>
            <person name="Crous P.W."/>
            <person name="Fauchery L."/>
            <person name="Girlanda M."/>
            <person name="Hayes R.D."/>
            <person name="Keri Z."/>
            <person name="LaButti K."/>
            <person name="Lipzen A."/>
            <person name="Lombard V."/>
            <person name="Magnuson J."/>
            <person name="Maillard F."/>
            <person name="Murat C."/>
            <person name="Nolan M."/>
            <person name="Ohm R.A."/>
            <person name="Pangilinan J."/>
            <person name="Pereira M.F."/>
            <person name="Perotto S."/>
            <person name="Peter M."/>
            <person name="Pfister S."/>
            <person name="Riley R."/>
            <person name="Sitrit Y."/>
            <person name="Stielow J.B."/>
            <person name="Szollosi G."/>
            <person name="Zifcakova L."/>
            <person name="Stursova M."/>
            <person name="Spatafora J.W."/>
            <person name="Tedersoo L."/>
            <person name="Vaario L.M."/>
            <person name="Yamada A."/>
            <person name="Yan M."/>
            <person name="Wang P."/>
            <person name="Xu J."/>
            <person name="Bruns T."/>
            <person name="Baldrian P."/>
            <person name="Vilgalys R."/>
            <person name="Dunand C."/>
            <person name="Henrissat B."/>
            <person name="Grigoriev I.V."/>
            <person name="Hibbett D."/>
            <person name="Nagy L.G."/>
            <person name="Martin F.M."/>
        </authorList>
    </citation>
    <scope>NUCLEOTIDE SEQUENCE</scope>
    <source>
        <strain evidence="1">BED1</strain>
    </source>
</reference>
<gene>
    <name evidence="1" type="ORF">L210DRAFT_3643364</name>
</gene>